<dbReference type="InterPro" id="IPR000515">
    <property type="entry name" value="MetI-like"/>
</dbReference>
<gene>
    <name evidence="12" type="ORF">HNQ41_002556</name>
</gene>
<accession>A0A840QSS4</accession>
<comment type="similarity">
    <text evidence="2 10">Belongs to the binding-protein-dependent transport system permease family. MalFG subfamily.</text>
</comment>
<evidence type="ECO:0000256" key="3">
    <source>
        <dbReference type="ARBA" id="ARBA00022448"/>
    </source>
</evidence>
<evidence type="ECO:0000256" key="2">
    <source>
        <dbReference type="ARBA" id="ARBA00009047"/>
    </source>
</evidence>
<dbReference type="PANTHER" id="PTHR47314:SF1">
    <property type="entry name" value="MALTOSE_MALTODEXTRIN TRANSPORT SYSTEM PERMEASE PROTEIN MALF"/>
    <property type="match status" value="1"/>
</dbReference>
<keyword evidence="7 9" id="KW-1133">Transmembrane helix</keyword>
<keyword evidence="3 9" id="KW-0813">Transport</keyword>
<evidence type="ECO:0000256" key="9">
    <source>
        <dbReference type="RuleBase" id="RU363032"/>
    </source>
</evidence>
<evidence type="ECO:0000256" key="5">
    <source>
        <dbReference type="ARBA" id="ARBA00022597"/>
    </source>
</evidence>
<evidence type="ECO:0000256" key="1">
    <source>
        <dbReference type="ARBA" id="ARBA00004651"/>
    </source>
</evidence>
<name>A0A840QSS4_9BACI</name>
<dbReference type="SUPFAM" id="SSF161098">
    <property type="entry name" value="MetI-like"/>
    <property type="match status" value="1"/>
</dbReference>
<dbReference type="PANTHER" id="PTHR47314">
    <property type="entry name" value="MALTOSE/MALTODEXTRIN TRANSPORT SYSTEM PERMEASE PROTEIN MALF"/>
    <property type="match status" value="1"/>
</dbReference>
<reference evidence="12 13" key="1">
    <citation type="submission" date="2020-08" db="EMBL/GenBank/DDBJ databases">
        <title>Genomic Encyclopedia of Type Strains, Phase IV (KMG-IV): sequencing the most valuable type-strain genomes for metagenomic binning, comparative biology and taxonomic classification.</title>
        <authorList>
            <person name="Goeker M."/>
        </authorList>
    </citation>
    <scope>NUCLEOTIDE SEQUENCE [LARGE SCALE GENOMIC DNA]</scope>
    <source>
        <strain evidence="12 13">DSM 24696</strain>
    </source>
</reference>
<evidence type="ECO:0000256" key="7">
    <source>
        <dbReference type="ARBA" id="ARBA00022989"/>
    </source>
</evidence>
<dbReference type="PROSITE" id="PS50928">
    <property type="entry name" value="ABC_TM1"/>
    <property type="match status" value="1"/>
</dbReference>
<organism evidence="12 13">
    <name type="scientific">Texcoconibacillus texcoconensis</name>
    <dbReference type="NCBI Taxonomy" id="1095777"/>
    <lineage>
        <taxon>Bacteria</taxon>
        <taxon>Bacillati</taxon>
        <taxon>Bacillota</taxon>
        <taxon>Bacilli</taxon>
        <taxon>Bacillales</taxon>
        <taxon>Bacillaceae</taxon>
        <taxon>Texcoconibacillus</taxon>
    </lineage>
</organism>
<dbReference type="Gene3D" id="1.10.3720.10">
    <property type="entry name" value="MetI-like"/>
    <property type="match status" value="1"/>
</dbReference>
<evidence type="ECO:0000256" key="8">
    <source>
        <dbReference type="ARBA" id="ARBA00023136"/>
    </source>
</evidence>
<feature type="transmembrane region" description="Helical" evidence="9">
    <location>
        <begin position="343"/>
        <end position="363"/>
    </location>
</feature>
<keyword evidence="13" id="KW-1185">Reference proteome</keyword>
<feature type="domain" description="ABC transmembrane type-1" evidence="11">
    <location>
        <begin position="205"/>
        <end position="427"/>
    </location>
</feature>
<evidence type="ECO:0000259" key="11">
    <source>
        <dbReference type="PROSITE" id="PS50928"/>
    </source>
</evidence>
<feature type="transmembrane region" description="Helical" evidence="9">
    <location>
        <begin position="90"/>
        <end position="108"/>
    </location>
</feature>
<dbReference type="SUPFAM" id="SSF160964">
    <property type="entry name" value="MalF N-terminal region-like"/>
    <property type="match status" value="1"/>
</dbReference>
<feature type="transmembrane region" description="Helical" evidence="9">
    <location>
        <begin position="406"/>
        <end position="426"/>
    </location>
</feature>
<evidence type="ECO:0000256" key="6">
    <source>
        <dbReference type="ARBA" id="ARBA00022692"/>
    </source>
</evidence>
<evidence type="ECO:0000313" key="12">
    <source>
        <dbReference type="EMBL" id="MBB5174341.1"/>
    </source>
</evidence>
<feature type="transmembrane region" description="Helical" evidence="9">
    <location>
        <begin position="243"/>
        <end position="264"/>
    </location>
</feature>
<protein>
    <recommendedName>
        <fullName evidence="10">Maltose/maltodextrin transport system permease protein</fullName>
    </recommendedName>
</protein>
<dbReference type="AlphaFoldDB" id="A0A840QSS4"/>
<sequence>MATNEKQPKEVKQQLVNPDHKPRVAALLSIIPGIGQMYNKRFGKGTALFILFAAFAVVLVSSLGPAIGGLITLGEVPGQDDSRVFLSEGLLSATVVAFFIGFYVLNILDAHKDAKRIQLGWEVPNLREGFRNAWDTTFPYVLISPGMFLLIFVVAFPLMFMLALAFTNYNLYNAPPRAILDWVGFQNFTNLFTIAEWRNTLISVFSWTLIWTFVATTLQIILALFLAILVNDPRLKFKKLIRTVFILPWAVPAFVTILIFSALFNDNFGAINRDILIPLFGMSDGIPWLSDPFWTRTALIMIQTWLGFPFVFALFTGVLQSISSDWYEAADIDGANRWQKFKFITFPHVMFATAPLLIMQYSFNFNNFNIIYLFNEGGPAVRGQTAGGTDILISWVYGLTFDNQQFNMAAAISIILGLLVATFAFFQFRRTRSFKEEGSI</sequence>
<dbReference type="CDD" id="cd06261">
    <property type="entry name" value="TM_PBP2"/>
    <property type="match status" value="1"/>
</dbReference>
<dbReference type="Pfam" id="PF00528">
    <property type="entry name" value="BPD_transp_1"/>
    <property type="match status" value="1"/>
</dbReference>
<dbReference type="FunFam" id="1.10.3720.10:FF:000036">
    <property type="entry name" value="Maltodextrin ABC transporter, permease protein"/>
    <property type="match status" value="1"/>
</dbReference>
<dbReference type="GO" id="GO:1990060">
    <property type="term" value="C:maltose transport complex"/>
    <property type="evidence" value="ECO:0007669"/>
    <property type="project" value="TreeGrafter"/>
</dbReference>
<feature type="transmembrane region" description="Helical" evidence="9">
    <location>
        <begin position="47"/>
        <end position="70"/>
    </location>
</feature>
<dbReference type="Proteomes" id="UP000551878">
    <property type="component" value="Unassembled WGS sequence"/>
</dbReference>
<comment type="caution">
    <text evidence="12">The sequence shown here is derived from an EMBL/GenBank/DDBJ whole genome shotgun (WGS) entry which is preliminary data.</text>
</comment>
<evidence type="ECO:0000256" key="4">
    <source>
        <dbReference type="ARBA" id="ARBA00022475"/>
    </source>
</evidence>
<dbReference type="GO" id="GO:0015423">
    <property type="term" value="F:ABC-type maltose transporter activity"/>
    <property type="evidence" value="ECO:0007669"/>
    <property type="project" value="TreeGrafter"/>
</dbReference>
<proteinExistence type="inferred from homology"/>
<keyword evidence="8 9" id="KW-0472">Membrane</keyword>
<keyword evidence="6 9" id="KW-0812">Transmembrane</keyword>
<comment type="subcellular location">
    <subcellularLocation>
        <location evidence="1 9">Cell membrane</location>
        <topology evidence="1 9">Multi-pass membrane protein</topology>
    </subcellularLocation>
</comment>
<feature type="transmembrane region" description="Helical" evidence="9">
    <location>
        <begin position="140"/>
        <end position="166"/>
    </location>
</feature>
<feature type="transmembrane region" description="Helical" evidence="9">
    <location>
        <begin position="298"/>
        <end position="322"/>
    </location>
</feature>
<evidence type="ECO:0000256" key="10">
    <source>
        <dbReference type="RuleBase" id="RU367050"/>
    </source>
</evidence>
<dbReference type="EMBL" id="JACHHB010000012">
    <property type="protein sequence ID" value="MBB5174341.1"/>
    <property type="molecule type" value="Genomic_DNA"/>
</dbReference>
<dbReference type="InterPro" id="IPR035906">
    <property type="entry name" value="MetI-like_sf"/>
</dbReference>
<dbReference type="RefSeq" id="WP_184664766.1">
    <property type="nucleotide sequence ID" value="NZ_JACHHB010000012.1"/>
</dbReference>
<keyword evidence="4 10" id="KW-1003">Cell membrane</keyword>
<comment type="function">
    <text evidence="10">Part of the ABC transporter complex MalEFGK involved in maltose/maltodextrin import. Probably responsible for the translocation of the substrate across the membrane.</text>
</comment>
<keyword evidence="5 10" id="KW-0762">Sugar transport</keyword>
<feature type="transmembrane region" description="Helical" evidence="9">
    <location>
        <begin position="209"/>
        <end position="231"/>
    </location>
</feature>
<dbReference type="GO" id="GO:0042956">
    <property type="term" value="P:maltodextrin transmembrane transport"/>
    <property type="evidence" value="ECO:0007669"/>
    <property type="project" value="TreeGrafter"/>
</dbReference>
<evidence type="ECO:0000313" key="13">
    <source>
        <dbReference type="Proteomes" id="UP000551878"/>
    </source>
</evidence>